<dbReference type="GO" id="GO:0005737">
    <property type="term" value="C:cytoplasm"/>
    <property type="evidence" value="ECO:0007669"/>
    <property type="project" value="UniProtKB-SubCell"/>
</dbReference>
<protein>
    <recommendedName>
        <fullName evidence="5">Exodeoxyribonuclease 7 large subunit</fullName>
        <ecNumber evidence="5">3.1.11.6</ecNumber>
    </recommendedName>
    <alternativeName>
        <fullName evidence="5">Exodeoxyribonuclease VII large subunit</fullName>
        <shortName evidence="5">Exonuclease VII large subunit</shortName>
    </alternativeName>
</protein>
<proteinExistence type="inferred from homology"/>
<dbReference type="AlphaFoldDB" id="A0A399FXK5"/>
<dbReference type="Gene3D" id="1.10.150.80">
    <property type="entry name" value="HRDC domain"/>
    <property type="match status" value="1"/>
</dbReference>
<dbReference type="InterPro" id="IPR020579">
    <property type="entry name" value="Exonuc_VII_lsu_C"/>
</dbReference>
<comment type="similarity">
    <text evidence="5 6">Belongs to the XseA family.</text>
</comment>
<evidence type="ECO:0000256" key="6">
    <source>
        <dbReference type="RuleBase" id="RU004355"/>
    </source>
</evidence>
<comment type="function">
    <text evidence="5">Bidirectionally degrades single-stranded DNA into large acid-insoluble oligonucleotides, which are then degraded further into small acid-soluble oligonucleotides.</text>
</comment>
<evidence type="ECO:0000256" key="5">
    <source>
        <dbReference type="HAMAP-Rule" id="MF_00378"/>
    </source>
</evidence>
<dbReference type="InterPro" id="IPR044876">
    <property type="entry name" value="HRDC_dom_sf"/>
</dbReference>
<gene>
    <name evidence="5 8" type="primary">xseA</name>
    <name evidence="8" type="ORF">B9J77_01040</name>
</gene>
<comment type="catalytic activity">
    <reaction evidence="5 6">
        <text>Exonucleolytic cleavage in either 5'- to 3'- or 3'- to 5'-direction to yield nucleoside 5'-phosphates.</text>
        <dbReference type="EC" id="3.1.11.6"/>
    </reaction>
</comment>
<comment type="caution">
    <text evidence="8">The sequence shown here is derived from an EMBL/GenBank/DDBJ whole genome shotgun (WGS) entry which is preliminary data.</text>
</comment>
<feature type="domain" description="HRDC" evidence="7">
    <location>
        <begin position="1"/>
        <end position="79"/>
    </location>
</feature>
<dbReference type="Pfam" id="PF13742">
    <property type="entry name" value="tRNA_anti_2"/>
    <property type="match status" value="1"/>
</dbReference>
<dbReference type="GO" id="GO:0009318">
    <property type="term" value="C:exodeoxyribonuclease VII complex"/>
    <property type="evidence" value="ECO:0007669"/>
    <property type="project" value="UniProtKB-UniRule"/>
</dbReference>
<reference evidence="8 9" key="1">
    <citation type="submission" date="2018-08" db="EMBL/GenBank/DDBJ databases">
        <title>Draft genome of candidate division NPL-UPA2 bacterium Unc8 that adapted to ultra-basic serpentinizing groundwater.</title>
        <authorList>
            <person name="Ishii S."/>
            <person name="Suzuki S."/>
            <person name="Nealson K.H."/>
        </authorList>
    </citation>
    <scope>NUCLEOTIDE SEQUENCE [LARGE SCALE GENOMIC DNA]</scope>
    <source>
        <strain evidence="8">Unc8</strain>
    </source>
</reference>
<dbReference type="InterPro" id="IPR002121">
    <property type="entry name" value="HRDC_dom"/>
</dbReference>
<dbReference type="EMBL" id="NDHY01000001">
    <property type="protein sequence ID" value="RII01148.1"/>
    <property type="molecule type" value="Genomic_DNA"/>
</dbReference>
<evidence type="ECO:0000259" key="7">
    <source>
        <dbReference type="PROSITE" id="PS50967"/>
    </source>
</evidence>
<dbReference type="PROSITE" id="PS50967">
    <property type="entry name" value="HRDC"/>
    <property type="match status" value="1"/>
</dbReference>
<dbReference type="EC" id="3.1.11.6" evidence="5"/>
<dbReference type="GO" id="GO:0003676">
    <property type="term" value="F:nucleic acid binding"/>
    <property type="evidence" value="ECO:0007669"/>
    <property type="project" value="InterPro"/>
</dbReference>
<evidence type="ECO:0000256" key="1">
    <source>
        <dbReference type="ARBA" id="ARBA00022490"/>
    </source>
</evidence>
<evidence type="ECO:0000313" key="8">
    <source>
        <dbReference type="EMBL" id="RII01148.1"/>
    </source>
</evidence>
<dbReference type="GO" id="GO:0008855">
    <property type="term" value="F:exodeoxyribonuclease VII activity"/>
    <property type="evidence" value="ECO:0007669"/>
    <property type="project" value="UniProtKB-UniRule"/>
</dbReference>
<dbReference type="InterPro" id="IPR010997">
    <property type="entry name" value="HRDC-like_sf"/>
</dbReference>
<evidence type="ECO:0000256" key="3">
    <source>
        <dbReference type="ARBA" id="ARBA00022801"/>
    </source>
</evidence>
<dbReference type="Proteomes" id="UP000266287">
    <property type="component" value="Unassembled WGS sequence"/>
</dbReference>
<evidence type="ECO:0000256" key="4">
    <source>
        <dbReference type="ARBA" id="ARBA00022839"/>
    </source>
</evidence>
<evidence type="ECO:0000256" key="2">
    <source>
        <dbReference type="ARBA" id="ARBA00022722"/>
    </source>
</evidence>
<dbReference type="CDD" id="cd04489">
    <property type="entry name" value="ExoVII_LU_OBF"/>
    <property type="match status" value="1"/>
</dbReference>
<comment type="subunit">
    <text evidence="5">Heterooligomer composed of large and small subunits.</text>
</comment>
<dbReference type="HAMAP" id="MF_00378">
    <property type="entry name" value="Exonuc_7_L"/>
    <property type="match status" value="1"/>
</dbReference>
<dbReference type="PANTHER" id="PTHR30008">
    <property type="entry name" value="EXODEOXYRIBONUCLEASE 7 LARGE SUBUNIT"/>
    <property type="match status" value="1"/>
</dbReference>
<dbReference type="Pfam" id="PF02601">
    <property type="entry name" value="Exonuc_VII_L"/>
    <property type="match status" value="1"/>
</dbReference>
<comment type="subcellular location">
    <subcellularLocation>
        <location evidence="5 6">Cytoplasm</location>
    </subcellularLocation>
</comment>
<dbReference type="PANTHER" id="PTHR30008:SF0">
    <property type="entry name" value="EXODEOXYRIBONUCLEASE 7 LARGE SUBUNIT"/>
    <property type="match status" value="1"/>
</dbReference>
<keyword evidence="3 5" id="KW-0378">Hydrolase</keyword>
<accession>A0A399FXK5</accession>
<dbReference type="SUPFAM" id="SSF47819">
    <property type="entry name" value="HRDC-like"/>
    <property type="match status" value="1"/>
</dbReference>
<sequence>MDLELLQKLKDWRSAVAQREKIEPYRVLQNKTIETIAELKPKTKDEVLAIKGIRERKFEKYGIALLSLVNKETDEVAKDERPYTVSNYLNLLNSQIRKNEARIQGEISSLDIRNTYLFFTLKDKDDESVLNCFMWDSNYQLYGISLKEGMELIIDGFPEIYKKTGRLSIRVSAIELVGEGALKKAYDELKKKLEREGLFVEERKRAIPELPQKIGLITSKRGAVIHDFLNNLGTYGYRTKFIDSRVEGQIAVQDLLSAITYFNNQNIDVLVIIRGGGSLESFQAFNNEALARKISECKIPVVCGIGHDKDIPLVSLVADKSVSTPTAAANILNETWNNVLRNLTIFERDIIYKEQRALADARYNFDRLSDKIRRRFDLIFQEFNELKHRLKNALLSINYKIKDTRKTSKNLLDLFLKNFQKDVEKTNNLLDDIGRRIKILDPIRQLKFGYSIATINGKIIKSVRNVSRGEMIDIQISDGKIESKVARVIQEDAG</sequence>
<keyword evidence="1 5" id="KW-0963">Cytoplasm</keyword>
<organism evidence="8 9">
    <name type="scientific">candidate division NPL-UPA2 bacterium Unc8</name>
    <dbReference type="NCBI Taxonomy" id="1980939"/>
    <lineage>
        <taxon>Bacteria</taxon>
    </lineage>
</organism>
<keyword evidence="4 5" id="KW-0269">Exonuclease</keyword>
<evidence type="ECO:0000313" key="9">
    <source>
        <dbReference type="Proteomes" id="UP000266287"/>
    </source>
</evidence>
<name>A0A399FXK5_UNCN2</name>
<dbReference type="InterPro" id="IPR025824">
    <property type="entry name" value="OB-fold_nuc-bd_dom"/>
</dbReference>
<dbReference type="GO" id="GO:0000166">
    <property type="term" value="F:nucleotide binding"/>
    <property type="evidence" value="ECO:0007669"/>
    <property type="project" value="InterPro"/>
</dbReference>
<dbReference type="GO" id="GO:0006308">
    <property type="term" value="P:DNA catabolic process"/>
    <property type="evidence" value="ECO:0007669"/>
    <property type="project" value="UniProtKB-UniRule"/>
</dbReference>
<dbReference type="SMART" id="SM00341">
    <property type="entry name" value="HRDC"/>
    <property type="match status" value="1"/>
</dbReference>
<keyword evidence="2 5" id="KW-0540">Nuclease</keyword>
<dbReference type="InterPro" id="IPR003753">
    <property type="entry name" value="Exonuc_VII_L"/>
</dbReference>
<dbReference type="Pfam" id="PF00570">
    <property type="entry name" value="HRDC"/>
    <property type="match status" value="1"/>
</dbReference>
<dbReference type="NCBIfam" id="TIGR00237">
    <property type="entry name" value="xseA"/>
    <property type="match status" value="1"/>
</dbReference>